<evidence type="ECO:0000313" key="3">
    <source>
        <dbReference type="Proteomes" id="UP000054538"/>
    </source>
</evidence>
<evidence type="ECO:0000313" key="2">
    <source>
        <dbReference type="EMBL" id="KIK73660.1"/>
    </source>
</evidence>
<dbReference type="InParanoid" id="A0A0D0D910"/>
<gene>
    <name evidence="2" type="ORF">PAXRUDRAFT_177814</name>
</gene>
<dbReference type="AlphaFoldDB" id="A0A0D0D910"/>
<sequence length="132" mass="14551">HHLPTQPTHQTANHKAADTSNPNTMCAGTTKPAGTSYGLLNRPKEVEGGKERRMRGQRASGSAAHSSDDNSRDEVCHTYVIPDSTHHHLPTRQTPERAARGGTRCMNGTRIGQWHDVNAYSKGHHAWAKRQD</sequence>
<feature type="compositionally biased region" description="Basic and acidic residues" evidence="1">
    <location>
        <begin position="66"/>
        <end position="76"/>
    </location>
</feature>
<organism evidence="2 3">
    <name type="scientific">Paxillus rubicundulus Ve08.2h10</name>
    <dbReference type="NCBI Taxonomy" id="930991"/>
    <lineage>
        <taxon>Eukaryota</taxon>
        <taxon>Fungi</taxon>
        <taxon>Dikarya</taxon>
        <taxon>Basidiomycota</taxon>
        <taxon>Agaricomycotina</taxon>
        <taxon>Agaricomycetes</taxon>
        <taxon>Agaricomycetidae</taxon>
        <taxon>Boletales</taxon>
        <taxon>Paxilineae</taxon>
        <taxon>Paxillaceae</taxon>
        <taxon>Paxillus</taxon>
    </lineage>
</organism>
<protein>
    <submittedName>
        <fullName evidence="2">Unplaced genomic scaffold scaffold_4712, whole genome shotgun sequence</fullName>
    </submittedName>
</protein>
<accession>A0A0D0D910</accession>
<dbReference type="HOGENOM" id="CLU_125777_1_0_1"/>
<feature type="compositionally biased region" description="Basic and acidic residues" evidence="1">
    <location>
        <begin position="42"/>
        <end position="51"/>
    </location>
</feature>
<name>A0A0D0D910_9AGAM</name>
<dbReference type="Proteomes" id="UP000054538">
    <property type="component" value="Unassembled WGS sequence"/>
</dbReference>
<reference evidence="3" key="2">
    <citation type="submission" date="2015-01" db="EMBL/GenBank/DDBJ databases">
        <title>Evolutionary Origins and Diversification of the Mycorrhizal Mutualists.</title>
        <authorList>
            <consortium name="DOE Joint Genome Institute"/>
            <consortium name="Mycorrhizal Genomics Consortium"/>
            <person name="Kohler A."/>
            <person name="Kuo A."/>
            <person name="Nagy L.G."/>
            <person name="Floudas D."/>
            <person name="Copeland A."/>
            <person name="Barry K.W."/>
            <person name="Cichocki N."/>
            <person name="Veneault-Fourrey C."/>
            <person name="LaButti K."/>
            <person name="Lindquist E.A."/>
            <person name="Lipzen A."/>
            <person name="Lundell T."/>
            <person name="Morin E."/>
            <person name="Murat C."/>
            <person name="Riley R."/>
            <person name="Ohm R."/>
            <person name="Sun H."/>
            <person name="Tunlid A."/>
            <person name="Henrissat B."/>
            <person name="Grigoriev I.V."/>
            <person name="Hibbett D.S."/>
            <person name="Martin F."/>
        </authorList>
    </citation>
    <scope>NUCLEOTIDE SEQUENCE [LARGE SCALE GENOMIC DNA]</scope>
    <source>
        <strain evidence="3">Ve08.2h10</strain>
    </source>
</reference>
<feature type="compositionally biased region" description="Polar residues" evidence="1">
    <location>
        <begin position="1"/>
        <end position="27"/>
    </location>
</feature>
<keyword evidence="3" id="KW-1185">Reference proteome</keyword>
<evidence type="ECO:0000256" key="1">
    <source>
        <dbReference type="SAM" id="MobiDB-lite"/>
    </source>
</evidence>
<proteinExistence type="predicted"/>
<dbReference type="EMBL" id="KN829534">
    <property type="protein sequence ID" value="KIK73660.1"/>
    <property type="molecule type" value="Genomic_DNA"/>
</dbReference>
<feature type="non-terminal residue" evidence="2">
    <location>
        <position position="1"/>
    </location>
</feature>
<feature type="region of interest" description="Disordered" evidence="1">
    <location>
        <begin position="1"/>
        <end position="105"/>
    </location>
</feature>
<reference evidence="2 3" key="1">
    <citation type="submission" date="2014-04" db="EMBL/GenBank/DDBJ databases">
        <authorList>
            <consortium name="DOE Joint Genome Institute"/>
            <person name="Kuo A."/>
            <person name="Kohler A."/>
            <person name="Jargeat P."/>
            <person name="Nagy L.G."/>
            <person name="Floudas D."/>
            <person name="Copeland A."/>
            <person name="Barry K.W."/>
            <person name="Cichocki N."/>
            <person name="Veneault-Fourrey C."/>
            <person name="LaButti K."/>
            <person name="Lindquist E.A."/>
            <person name="Lipzen A."/>
            <person name="Lundell T."/>
            <person name="Morin E."/>
            <person name="Murat C."/>
            <person name="Sun H."/>
            <person name="Tunlid A."/>
            <person name="Henrissat B."/>
            <person name="Grigoriev I.V."/>
            <person name="Hibbett D.S."/>
            <person name="Martin F."/>
            <person name="Nordberg H.P."/>
            <person name="Cantor M.N."/>
            <person name="Hua S.X."/>
        </authorList>
    </citation>
    <scope>NUCLEOTIDE SEQUENCE [LARGE SCALE GENOMIC DNA]</scope>
    <source>
        <strain evidence="2 3">Ve08.2h10</strain>
    </source>
</reference>